<gene>
    <name evidence="1" type="ORF">LCGC14_0354810</name>
</gene>
<evidence type="ECO:0000313" key="1">
    <source>
        <dbReference type="EMBL" id="KKN77916.1"/>
    </source>
</evidence>
<dbReference type="AlphaFoldDB" id="A0A0F9VWT3"/>
<dbReference type="SUPFAM" id="SSF103084">
    <property type="entry name" value="Holliday junction resolvase RusA"/>
    <property type="match status" value="1"/>
</dbReference>
<dbReference type="GO" id="GO:0006310">
    <property type="term" value="P:DNA recombination"/>
    <property type="evidence" value="ECO:0007669"/>
    <property type="project" value="InterPro"/>
</dbReference>
<reference evidence="1" key="1">
    <citation type="journal article" date="2015" name="Nature">
        <title>Complex archaea that bridge the gap between prokaryotes and eukaryotes.</title>
        <authorList>
            <person name="Spang A."/>
            <person name="Saw J.H."/>
            <person name="Jorgensen S.L."/>
            <person name="Zaremba-Niedzwiedzka K."/>
            <person name="Martijn J."/>
            <person name="Lind A.E."/>
            <person name="van Eijk R."/>
            <person name="Schleper C."/>
            <person name="Guy L."/>
            <person name="Ettema T.J."/>
        </authorList>
    </citation>
    <scope>NUCLEOTIDE SEQUENCE</scope>
</reference>
<sequence length="116" mass="13077">MTVTLFLPIPPSLNNAYVNVPGLGRVRSKAYNQWLTEAAWRLKIQRATQPTCFKGEVVVDLTVERKRKGVGDIDNRIKPVLDLLTKYGIIEDDSHVQQVTARWGETTTVRVSAAER</sequence>
<dbReference type="GO" id="GO:0000287">
    <property type="term" value="F:magnesium ion binding"/>
    <property type="evidence" value="ECO:0007669"/>
    <property type="project" value="InterPro"/>
</dbReference>
<comment type="caution">
    <text evidence="1">The sequence shown here is derived from an EMBL/GenBank/DDBJ whole genome shotgun (WGS) entry which is preliminary data.</text>
</comment>
<name>A0A0F9VWT3_9ZZZZ</name>
<organism evidence="1">
    <name type="scientific">marine sediment metagenome</name>
    <dbReference type="NCBI Taxonomy" id="412755"/>
    <lineage>
        <taxon>unclassified sequences</taxon>
        <taxon>metagenomes</taxon>
        <taxon>ecological metagenomes</taxon>
    </lineage>
</organism>
<dbReference type="EMBL" id="LAZR01000271">
    <property type="protein sequence ID" value="KKN77916.1"/>
    <property type="molecule type" value="Genomic_DNA"/>
</dbReference>
<dbReference type="Pfam" id="PF05866">
    <property type="entry name" value="RusA"/>
    <property type="match status" value="1"/>
</dbReference>
<dbReference type="InterPro" id="IPR008822">
    <property type="entry name" value="Endonuclease_RusA-like"/>
</dbReference>
<dbReference type="GO" id="GO:0006281">
    <property type="term" value="P:DNA repair"/>
    <property type="evidence" value="ECO:0007669"/>
    <property type="project" value="InterPro"/>
</dbReference>
<protein>
    <submittedName>
        <fullName evidence="1">Uncharacterized protein</fullName>
    </submittedName>
</protein>
<dbReference type="InterPro" id="IPR036614">
    <property type="entry name" value="RusA-like_sf"/>
</dbReference>
<dbReference type="Gene3D" id="3.30.1330.70">
    <property type="entry name" value="Holliday junction resolvase RusA"/>
    <property type="match status" value="1"/>
</dbReference>
<proteinExistence type="predicted"/>
<accession>A0A0F9VWT3</accession>